<gene>
    <name evidence="2" type="ORF">MSIBF_A620008</name>
</gene>
<accession>A0A098EEE4</accession>
<evidence type="ECO:0000313" key="2">
    <source>
        <dbReference type="EMBL" id="CEG13874.1"/>
    </source>
</evidence>
<feature type="transmembrane region" description="Helical" evidence="1">
    <location>
        <begin position="21"/>
        <end position="38"/>
    </location>
</feature>
<sequence>MKFSKNYRKSTRFSIFKNLKIFKLPVIFGWLNSYYYSYSGYIKHSTN</sequence>
<name>A0A098EEE4_9ZZZZ</name>
<keyword evidence="1" id="KW-1133">Transmembrane helix</keyword>
<keyword evidence="1" id="KW-0812">Transmembrane</keyword>
<evidence type="ECO:0000256" key="1">
    <source>
        <dbReference type="SAM" id="Phobius"/>
    </source>
</evidence>
<proteinExistence type="predicted"/>
<reference evidence="2" key="1">
    <citation type="submission" date="2014-09" db="EMBL/GenBank/DDBJ databases">
        <authorList>
            <person name="Probst J Alexander"/>
        </authorList>
    </citation>
    <scope>NUCLEOTIDE SEQUENCE</scope>
</reference>
<organism evidence="2">
    <name type="scientific">groundwater metagenome</name>
    <dbReference type="NCBI Taxonomy" id="717931"/>
    <lineage>
        <taxon>unclassified sequences</taxon>
        <taxon>metagenomes</taxon>
        <taxon>ecological metagenomes</taxon>
    </lineage>
</organism>
<protein>
    <submittedName>
        <fullName evidence="2">Uncharacterized protein</fullName>
    </submittedName>
</protein>
<dbReference type="EMBL" id="CCXY01000427">
    <property type="protein sequence ID" value="CEG13874.1"/>
    <property type="molecule type" value="Genomic_DNA"/>
</dbReference>
<keyword evidence="1" id="KW-0472">Membrane</keyword>
<dbReference type="AlphaFoldDB" id="A0A098EEE4"/>